<feature type="transmembrane region" description="Helical" evidence="1">
    <location>
        <begin position="6"/>
        <end position="23"/>
    </location>
</feature>
<accession>A0ABM7R716</accession>
<keyword evidence="1" id="KW-0472">Membrane</keyword>
<feature type="domain" description="Peptidase M56" evidence="2">
    <location>
        <begin position="71"/>
        <end position="227"/>
    </location>
</feature>
<feature type="transmembrane region" description="Helical" evidence="1">
    <location>
        <begin position="35"/>
        <end position="55"/>
    </location>
</feature>
<keyword evidence="4" id="KW-1185">Reference proteome</keyword>
<dbReference type="CDD" id="cd07341">
    <property type="entry name" value="M56_BlaR1_MecR1_like"/>
    <property type="match status" value="1"/>
</dbReference>
<reference evidence="3 4" key="1">
    <citation type="submission" date="2021-06" db="EMBL/GenBank/DDBJ databases">
        <title>Complete genome of Haloferula helveola possessing various polysaccharide degrading enzymes.</title>
        <authorList>
            <person name="Takami H."/>
            <person name="Huang C."/>
            <person name="Hamasaki K."/>
        </authorList>
    </citation>
    <scope>NUCLEOTIDE SEQUENCE [LARGE SCALE GENOMIC DNA]</scope>
    <source>
        <strain evidence="3 4">CN-1</strain>
    </source>
</reference>
<proteinExistence type="predicted"/>
<dbReference type="InterPro" id="IPR052173">
    <property type="entry name" value="Beta-lactam_resp_regulator"/>
</dbReference>
<feature type="transmembrane region" description="Helical" evidence="1">
    <location>
        <begin position="252"/>
        <end position="273"/>
    </location>
</feature>
<evidence type="ECO:0000313" key="4">
    <source>
        <dbReference type="Proteomes" id="UP001374893"/>
    </source>
</evidence>
<feature type="transmembrane region" description="Helical" evidence="1">
    <location>
        <begin position="67"/>
        <end position="89"/>
    </location>
</feature>
<organism evidence="3 4">
    <name type="scientific">Haloferula helveola</name>
    <dbReference type="NCBI Taxonomy" id="490095"/>
    <lineage>
        <taxon>Bacteria</taxon>
        <taxon>Pseudomonadati</taxon>
        <taxon>Verrucomicrobiota</taxon>
        <taxon>Verrucomicrobiia</taxon>
        <taxon>Verrucomicrobiales</taxon>
        <taxon>Verrucomicrobiaceae</taxon>
        <taxon>Haloferula</taxon>
    </lineage>
</organism>
<dbReference type="PANTHER" id="PTHR34978">
    <property type="entry name" value="POSSIBLE SENSOR-TRANSDUCER PROTEIN BLAR"/>
    <property type="match status" value="1"/>
</dbReference>
<evidence type="ECO:0000313" key="3">
    <source>
        <dbReference type="EMBL" id="BCX46439.1"/>
    </source>
</evidence>
<dbReference type="RefSeq" id="WP_338688055.1">
    <property type="nucleotide sequence ID" value="NZ_AP024702.1"/>
</dbReference>
<gene>
    <name evidence="3" type="ORF">HAHE_03470</name>
</gene>
<evidence type="ECO:0000259" key="2">
    <source>
        <dbReference type="Pfam" id="PF05569"/>
    </source>
</evidence>
<dbReference type="PANTHER" id="PTHR34978:SF3">
    <property type="entry name" value="SLR0241 PROTEIN"/>
    <property type="match status" value="1"/>
</dbReference>
<evidence type="ECO:0000256" key="1">
    <source>
        <dbReference type="SAM" id="Phobius"/>
    </source>
</evidence>
<keyword evidence="1" id="KW-0812">Transmembrane</keyword>
<keyword evidence="1" id="KW-1133">Transmembrane helix</keyword>
<dbReference type="EMBL" id="AP024702">
    <property type="protein sequence ID" value="BCX46439.1"/>
    <property type="molecule type" value="Genomic_DNA"/>
</dbReference>
<dbReference type="Proteomes" id="UP001374893">
    <property type="component" value="Chromosome"/>
</dbReference>
<dbReference type="InterPro" id="IPR008756">
    <property type="entry name" value="Peptidase_M56"/>
</dbReference>
<dbReference type="Pfam" id="PF05569">
    <property type="entry name" value="Peptidase_M56"/>
    <property type="match status" value="1"/>
</dbReference>
<sequence>MTSTPIAAILFSLVAATAVLALGRRDGENSSRISGLALLLLLAFPLLSLLPKIPILPAAENIASQSYSVSVVVLVLPFGSLVLLARLAIAGWTLQRWRKGSNLLEQRTTRHGRAVEVRSLPELASPCAAGVFRPVIFVPASWTEWNLSTREMVLAHELAHHARHDPLWRWLGSLACALHWFNPLVWWLARRHALQSEFACDAAVVASGVDASAYSHTLCDLAAARTPSLALAMSGPALGERIKRLRDRPRRASRTMAGLALALLIGSALTTAICRRAAPPEQPAPDRGEVILRLTADPFPANP</sequence>
<name>A0ABM7R716_9BACT</name>
<protein>
    <submittedName>
        <fullName evidence="3">Peptidase M56</fullName>
    </submittedName>
</protein>